<keyword evidence="2" id="KW-1185">Reference proteome</keyword>
<protein>
    <submittedName>
        <fullName evidence="1">Uncharacterized protein</fullName>
    </submittedName>
</protein>
<dbReference type="Proteomes" id="UP001195483">
    <property type="component" value="Unassembled WGS sequence"/>
</dbReference>
<reference evidence="1" key="3">
    <citation type="submission" date="2023-05" db="EMBL/GenBank/DDBJ databases">
        <authorList>
            <person name="Smith C.H."/>
        </authorList>
    </citation>
    <scope>NUCLEOTIDE SEQUENCE</scope>
    <source>
        <strain evidence="1">CHS0354</strain>
        <tissue evidence="1">Mantle</tissue>
    </source>
</reference>
<organism evidence="1 2">
    <name type="scientific">Potamilus streckersoni</name>
    <dbReference type="NCBI Taxonomy" id="2493646"/>
    <lineage>
        <taxon>Eukaryota</taxon>
        <taxon>Metazoa</taxon>
        <taxon>Spiralia</taxon>
        <taxon>Lophotrochozoa</taxon>
        <taxon>Mollusca</taxon>
        <taxon>Bivalvia</taxon>
        <taxon>Autobranchia</taxon>
        <taxon>Heteroconchia</taxon>
        <taxon>Palaeoheterodonta</taxon>
        <taxon>Unionida</taxon>
        <taxon>Unionoidea</taxon>
        <taxon>Unionidae</taxon>
        <taxon>Ambleminae</taxon>
        <taxon>Lampsilini</taxon>
        <taxon>Potamilus</taxon>
    </lineage>
</organism>
<accession>A0AAE0VJR8</accession>
<reference evidence="1" key="2">
    <citation type="journal article" date="2021" name="Genome Biol. Evol.">
        <title>Developing a high-quality reference genome for a parasitic bivalve with doubly uniparental inheritance (Bivalvia: Unionida).</title>
        <authorList>
            <person name="Smith C.H."/>
        </authorList>
    </citation>
    <scope>NUCLEOTIDE SEQUENCE</scope>
    <source>
        <strain evidence="1">CHS0354</strain>
        <tissue evidence="1">Mantle</tissue>
    </source>
</reference>
<comment type="caution">
    <text evidence="1">The sequence shown here is derived from an EMBL/GenBank/DDBJ whole genome shotgun (WGS) entry which is preliminary data.</text>
</comment>
<sequence length="85" mass="9532">MSPFSGIPKRGKEYLPVARGIIATHNPHPSLERQNLHQSLLTYGDHLGFVLIQCLKLHSSSFERPLQMREVAGVTILSITISKIR</sequence>
<evidence type="ECO:0000313" key="1">
    <source>
        <dbReference type="EMBL" id="KAK3579300.1"/>
    </source>
</evidence>
<reference evidence="1" key="1">
    <citation type="journal article" date="2021" name="Genome Biol. Evol.">
        <title>A High-Quality Reference Genome for a Parasitic Bivalve with Doubly Uniparental Inheritance (Bivalvia: Unionida).</title>
        <authorList>
            <person name="Smith C.H."/>
        </authorList>
    </citation>
    <scope>NUCLEOTIDE SEQUENCE</scope>
    <source>
        <strain evidence="1">CHS0354</strain>
    </source>
</reference>
<gene>
    <name evidence="1" type="ORF">CHS0354_033383</name>
</gene>
<dbReference type="AlphaFoldDB" id="A0AAE0VJR8"/>
<name>A0AAE0VJR8_9BIVA</name>
<proteinExistence type="predicted"/>
<dbReference type="EMBL" id="JAEAOA010001954">
    <property type="protein sequence ID" value="KAK3579300.1"/>
    <property type="molecule type" value="Genomic_DNA"/>
</dbReference>
<evidence type="ECO:0000313" key="2">
    <source>
        <dbReference type="Proteomes" id="UP001195483"/>
    </source>
</evidence>